<keyword evidence="1" id="KW-0433">Leucine-rich repeat</keyword>
<dbReference type="Ensembl" id="ENSOABT00000052199.2">
    <property type="protein sequence ID" value="ENSOABP00000050900.2"/>
    <property type="gene ID" value="ENSOABG00000009224.2"/>
</dbReference>
<dbReference type="AlphaFoldDB" id="A0A668VG70"/>
<gene>
    <name evidence="3" type="primary">LRRC31</name>
</gene>
<evidence type="ECO:0000313" key="3">
    <source>
        <dbReference type="Ensembl" id="ENSOABP00000050900.2"/>
    </source>
</evidence>
<reference evidence="3" key="2">
    <citation type="submission" date="2025-09" db="UniProtKB">
        <authorList>
            <consortium name="Ensembl"/>
        </authorList>
    </citation>
    <scope>IDENTIFICATION</scope>
</reference>
<evidence type="ECO:0000256" key="1">
    <source>
        <dbReference type="ARBA" id="ARBA00022614"/>
    </source>
</evidence>
<evidence type="ECO:0008006" key="5">
    <source>
        <dbReference type="Google" id="ProtNLM"/>
    </source>
</evidence>
<organism evidence="3 4">
    <name type="scientific">Oreochromis aureus</name>
    <name type="common">Israeli tilapia</name>
    <name type="synonym">Chromis aureus</name>
    <dbReference type="NCBI Taxonomy" id="47969"/>
    <lineage>
        <taxon>Eukaryota</taxon>
        <taxon>Metazoa</taxon>
        <taxon>Chordata</taxon>
        <taxon>Craniata</taxon>
        <taxon>Vertebrata</taxon>
        <taxon>Euteleostomi</taxon>
        <taxon>Actinopterygii</taxon>
        <taxon>Neopterygii</taxon>
        <taxon>Teleostei</taxon>
        <taxon>Neoteleostei</taxon>
        <taxon>Acanthomorphata</taxon>
        <taxon>Ovalentaria</taxon>
        <taxon>Cichlomorphae</taxon>
        <taxon>Cichliformes</taxon>
        <taxon>Cichlidae</taxon>
        <taxon>African cichlids</taxon>
        <taxon>Pseudocrenilabrinae</taxon>
        <taxon>Oreochromini</taxon>
        <taxon>Oreochromis</taxon>
    </lineage>
</organism>
<dbReference type="PANTHER" id="PTHR24106">
    <property type="entry name" value="NACHT, LRR AND CARD DOMAINS-CONTAINING"/>
    <property type="match status" value="1"/>
</dbReference>
<protein>
    <recommendedName>
        <fullName evidence="5">NACHT LRR and PYD domain-containing protein</fullName>
    </recommendedName>
</protein>
<evidence type="ECO:0000256" key="2">
    <source>
        <dbReference type="ARBA" id="ARBA00022737"/>
    </source>
</evidence>
<sequence>MDTWTCSFNLSAEKSINLFHCLNELNDRSLLEEIQQSLRSGRLSTDKLSPAQWSALVFILLSSEKDLDEFNLQKYFASEEALLRLLPVVKVSKKALLRDCGLSEISCDYLAAALKSNPSHLRQLDLSYNTKLQDLGVKHLCGFLESPGCGLETLRSVSIGTLRATSPLLQSQSSSLKSMISKLESNESKSSADSASHSSLLLVLLIRCGLSEISCDYLAAALKSNPSHLRELDLSNNYKLQDSGVKHLCGFLESPGCGLETLRLWDCGLSEISCDYLAAALKSNPSHLRELDLSVIYKLQDLGVKHLCGFLESPGCGLETLRLNVCGLSKISCDYLAAALKSNPSHLRELDLWGNNLKDPDVKQLSDLKQSPDYRLETLE</sequence>
<name>A0A668VG70_OREAU</name>
<evidence type="ECO:0000313" key="4">
    <source>
        <dbReference type="Proteomes" id="UP000472276"/>
    </source>
</evidence>
<keyword evidence="2" id="KW-0677">Repeat</keyword>
<reference evidence="3" key="1">
    <citation type="submission" date="2025-08" db="UniProtKB">
        <authorList>
            <consortium name="Ensembl"/>
        </authorList>
    </citation>
    <scope>IDENTIFICATION</scope>
</reference>
<dbReference type="Pfam" id="PF13516">
    <property type="entry name" value="LRR_6"/>
    <property type="match status" value="3"/>
</dbReference>
<dbReference type="Gene3D" id="3.80.10.10">
    <property type="entry name" value="Ribonuclease Inhibitor"/>
    <property type="match status" value="2"/>
</dbReference>
<dbReference type="SMART" id="SM00368">
    <property type="entry name" value="LRR_RI"/>
    <property type="match status" value="8"/>
</dbReference>
<dbReference type="SUPFAM" id="SSF52047">
    <property type="entry name" value="RNI-like"/>
    <property type="match status" value="1"/>
</dbReference>
<dbReference type="InterPro" id="IPR051261">
    <property type="entry name" value="NLR"/>
</dbReference>
<dbReference type="InterPro" id="IPR032675">
    <property type="entry name" value="LRR_dom_sf"/>
</dbReference>
<dbReference type="Proteomes" id="UP000472276">
    <property type="component" value="Unassembled WGS sequence"/>
</dbReference>
<proteinExistence type="predicted"/>
<keyword evidence="4" id="KW-1185">Reference proteome</keyword>
<dbReference type="InterPro" id="IPR001611">
    <property type="entry name" value="Leu-rich_rpt"/>
</dbReference>
<accession>A0A668VG70</accession>
<dbReference type="OMA" id="NDYCPEK"/>